<comment type="caution">
    <text evidence="2">The sequence shown here is derived from an EMBL/GenBank/DDBJ whole genome shotgun (WGS) entry which is preliminary data.</text>
</comment>
<dbReference type="PANTHER" id="PTHR12302">
    <property type="entry name" value="EBNA2 BINDING PROTEIN P100"/>
    <property type="match status" value="1"/>
</dbReference>
<dbReference type="PROSITE" id="PS50830">
    <property type="entry name" value="TNASE_3"/>
    <property type="match status" value="1"/>
</dbReference>
<evidence type="ECO:0000313" key="2">
    <source>
        <dbReference type="EMBL" id="KAE8726763.1"/>
    </source>
</evidence>
<dbReference type="SUPFAM" id="SSF50199">
    <property type="entry name" value="Staphylococcal nuclease"/>
    <property type="match status" value="1"/>
</dbReference>
<feature type="domain" description="TNase-like" evidence="1">
    <location>
        <begin position="179"/>
        <end position="333"/>
    </location>
</feature>
<protein>
    <submittedName>
        <fullName evidence="2">Staphylococcal-like nuclease CAN1</fullName>
    </submittedName>
</protein>
<dbReference type="InterPro" id="IPR035437">
    <property type="entry name" value="SNase_OB-fold_sf"/>
</dbReference>
<dbReference type="Gene3D" id="2.40.50.90">
    <property type="match status" value="1"/>
</dbReference>
<dbReference type="GO" id="GO:0005737">
    <property type="term" value="C:cytoplasm"/>
    <property type="evidence" value="ECO:0007669"/>
    <property type="project" value="TreeGrafter"/>
</dbReference>
<dbReference type="InterPro" id="IPR016071">
    <property type="entry name" value="Staphylococal_nuclease_OB-fold"/>
</dbReference>
<gene>
    <name evidence="2" type="ORF">F3Y22_tig00006230pilonHSYRG00007</name>
</gene>
<dbReference type="SMART" id="SM00318">
    <property type="entry name" value="SNc"/>
    <property type="match status" value="1"/>
</dbReference>
<proteinExistence type="predicted"/>
<dbReference type="Pfam" id="PF00565">
    <property type="entry name" value="SNase"/>
    <property type="match status" value="1"/>
</dbReference>
<dbReference type="AlphaFoldDB" id="A0A6A3CC46"/>
<name>A0A6A3CC46_HIBSY</name>
<keyword evidence="3" id="KW-1185">Reference proteome</keyword>
<accession>A0A6A3CC46</accession>
<evidence type="ECO:0000313" key="3">
    <source>
        <dbReference type="Proteomes" id="UP000436088"/>
    </source>
</evidence>
<dbReference type="PANTHER" id="PTHR12302:SF12">
    <property type="entry name" value="STAPHYLOCOCCAL-LIKE NUCLEASE CAN2"/>
    <property type="match status" value="1"/>
</dbReference>
<dbReference type="Proteomes" id="UP000436088">
    <property type="component" value="Unassembled WGS sequence"/>
</dbReference>
<sequence length="333" mass="37529">MGNALRFLYGKCCKPTTTGDSDSVGPPYTTTAPGVSALAHYLFNFEITSQVPEDLSQHVVSSRKAQVKWYAKLLQAWKEAKPPPKTPEEVAMLIVETLSRHQKADVEVLKASRIKKLCSIFKLMDCSDVLCSICALRLLEFYGLPRPSIVVEISTGVPTRLTEGVEFEMHTLLVDGKTVPDGDGLNVHVDTTDPRESSNVPRDVLMAAIRRLKARAKKNYARAVELRQKIIESGYQVINLQNEEILARKYRIRLRSVEAPENAMPYGKEAKEELVKLVHGKCFRVLVYGEDYYGRCVADVYCNGVFVQEVMLKKGLAWHYTAYDQRVELATRK</sequence>
<reference evidence="2" key="1">
    <citation type="submission" date="2019-09" db="EMBL/GenBank/DDBJ databases">
        <title>Draft genome information of white flower Hibiscus syriacus.</title>
        <authorList>
            <person name="Kim Y.-M."/>
        </authorList>
    </citation>
    <scope>NUCLEOTIDE SEQUENCE [LARGE SCALE GENOMIC DNA]</scope>
    <source>
        <strain evidence="2">YM2019G1</strain>
    </source>
</reference>
<dbReference type="EMBL" id="VEPZ02000338">
    <property type="protein sequence ID" value="KAE8726763.1"/>
    <property type="molecule type" value="Genomic_DNA"/>
</dbReference>
<organism evidence="2 3">
    <name type="scientific">Hibiscus syriacus</name>
    <name type="common">Rose of Sharon</name>
    <dbReference type="NCBI Taxonomy" id="106335"/>
    <lineage>
        <taxon>Eukaryota</taxon>
        <taxon>Viridiplantae</taxon>
        <taxon>Streptophyta</taxon>
        <taxon>Embryophyta</taxon>
        <taxon>Tracheophyta</taxon>
        <taxon>Spermatophyta</taxon>
        <taxon>Magnoliopsida</taxon>
        <taxon>eudicotyledons</taxon>
        <taxon>Gunneridae</taxon>
        <taxon>Pentapetalae</taxon>
        <taxon>rosids</taxon>
        <taxon>malvids</taxon>
        <taxon>Malvales</taxon>
        <taxon>Malvaceae</taxon>
        <taxon>Malvoideae</taxon>
        <taxon>Hibiscus</taxon>
    </lineage>
</organism>
<evidence type="ECO:0000259" key="1">
    <source>
        <dbReference type="PROSITE" id="PS50830"/>
    </source>
</evidence>